<dbReference type="PATRIC" id="fig|1397108.4.peg.139"/>
<accession>A0A0P0A845</accession>
<protein>
    <submittedName>
        <fullName evidence="5">Flagellin protein FlaB</fullName>
    </submittedName>
</protein>
<evidence type="ECO:0000256" key="1">
    <source>
        <dbReference type="ARBA" id="ARBA00004365"/>
    </source>
</evidence>
<dbReference type="Gene3D" id="6.10.10.10">
    <property type="entry name" value="Flagellar export chaperone, C-terminal domain"/>
    <property type="match status" value="1"/>
</dbReference>
<gene>
    <name evidence="5" type="ORF">IMCC12053_134</name>
</gene>
<dbReference type="Pfam" id="PF00700">
    <property type="entry name" value="Flagellin_C"/>
    <property type="match status" value="1"/>
</dbReference>
<evidence type="ECO:0000313" key="5">
    <source>
        <dbReference type="EMBL" id="ALI54084.1"/>
    </source>
</evidence>
<keyword evidence="5" id="KW-0966">Cell projection</keyword>
<dbReference type="Proteomes" id="UP000064920">
    <property type="component" value="Chromosome"/>
</dbReference>
<keyword evidence="6" id="KW-1185">Reference proteome</keyword>
<evidence type="ECO:0000256" key="2">
    <source>
        <dbReference type="ARBA" id="ARBA00005709"/>
    </source>
</evidence>
<evidence type="ECO:0000259" key="4">
    <source>
        <dbReference type="Pfam" id="PF00700"/>
    </source>
</evidence>
<comment type="subcellular location">
    <subcellularLocation>
        <location evidence="1">Bacterial flagellum</location>
    </subcellularLocation>
</comment>
<keyword evidence="3" id="KW-0975">Bacterial flagellum</keyword>
<comment type="similarity">
    <text evidence="2">Belongs to the bacterial flagellin family.</text>
</comment>
<evidence type="ECO:0000256" key="3">
    <source>
        <dbReference type="ARBA" id="ARBA00023143"/>
    </source>
</evidence>
<dbReference type="STRING" id="1397108.IMCC12053_134"/>
<dbReference type="Gene3D" id="2.30.220.10">
    <property type="entry name" value="f41 fragment of flagellin, C-terminal domain"/>
    <property type="match status" value="1"/>
</dbReference>
<dbReference type="GO" id="GO:0005198">
    <property type="term" value="F:structural molecule activity"/>
    <property type="evidence" value="ECO:0007669"/>
    <property type="project" value="InterPro"/>
</dbReference>
<dbReference type="PANTHER" id="PTHR42792:SF2">
    <property type="entry name" value="FLAGELLIN"/>
    <property type="match status" value="1"/>
</dbReference>
<dbReference type="GO" id="GO:0009288">
    <property type="term" value="C:bacterial-type flagellum"/>
    <property type="evidence" value="ECO:0007669"/>
    <property type="project" value="UniProtKB-SubCell"/>
</dbReference>
<dbReference type="Gene3D" id="2.170.280.10">
    <property type="entry name" value="f41 fragment of flagellin, middle domain"/>
    <property type="match status" value="1"/>
</dbReference>
<reference evidence="6" key="1">
    <citation type="submission" date="2015-05" db="EMBL/GenBank/DDBJ databases">
        <authorList>
            <person name="Oh H.-M."/>
            <person name="Yang J.-A."/>
            <person name="Cho J.-C."/>
            <person name="Kang I."/>
        </authorList>
    </citation>
    <scope>NUCLEOTIDE SEQUENCE [LARGE SCALE GENOMIC DNA]</scope>
    <source>
        <strain evidence="6">IMCC 12053</strain>
    </source>
</reference>
<dbReference type="EMBL" id="CP012023">
    <property type="protein sequence ID" value="ALI54084.1"/>
    <property type="molecule type" value="Genomic_DNA"/>
</dbReference>
<dbReference type="InterPro" id="IPR001492">
    <property type="entry name" value="Flagellin"/>
</dbReference>
<keyword evidence="5" id="KW-0282">Flagellum</keyword>
<sequence length="306" mass="30594">MAGQQMSFDLFGETVSFTTSEDDGYSDTLAGVANQLAVAINNAGISGISAAKDASANTVTITADVIAGNGVVNSGDEFVVTSVGAQASATIEISGTDVGNGGTATAASYAVGDAYTFEVAGQEFSVVVGTDGYTNDLAGLSAQMKDTIDAAGIVGLTVTANTATTAGVSLTRTLTGTTANQGGSTVVTNIQSLAADEVAEAINTGAISVSSATNAADAIKRIDAALLQINTQRAELGAVSNRMDHTINNLSNVSVNLQSGMSRIQDADFAKVTGELTKSQIMSQAATAMLAQANASKQGVLSLLQG</sequence>
<proteinExistence type="inferred from homology"/>
<organism evidence="5 6">
    <name type="scientific">Celeribacter marinus</name>
    <dbReference type="NCBI Taxonomy" id="1397108"/>
    <lineage>
        <taxon>Bacteria</taxon>
        <taxon>Pseudomonadati</taxon>
        <taxon>Pseudomonadota</taxon>
        <taxon>Alphaproteobacteria</taxon>
        <taxon>Rhodobacterales</taxon>
        <taxon>Roseobacteraceae</taxon>
        <taxon>Celeribacter</taxon>
    </lineage>
</organism>
<dbReference type="InterPro" id="IPR046358">
    <property type="entry name" value="Flagellin_C"/>
</dbReference>
<dbReference type="PANTHER" id="PTHR42792">
    <property type="entry name" value="FLAGELLIN"/>
    <property type="match status" value="1"/>
</dbReference>
<dbReference type="KEGG" id="cmar:IMCC12053_134"/>
<dbReference type="InterPro" id="IPR042187">
    <property type="entry name" value="Flagellin_C_sub2"/>
</dbReference>
<name>A0A0P0A845_9RHOB</name>
<evidence type="ECO:0000313" key="6">
    <source>
        <dbReference type="Proteomes" id="UP000064920"/>
    </source>
</evidence>
<dbReference type="AlphaFoldDB" id="A0A0P0A845"/>
<keyword evidence="5" id="KW-0969">Cilium</keyword>
<dbReference type="SUPFAM" id="SSF64518">
    <property type="entry name" value="Phase 1 flagellin"/>
    <property type="match status" value="1"/>
</dbReference>
<feature type="domain" description="Flagellin C-terminal" evidence="4">
    <location>
        <begin position="219"/>
        <end position="304"/>
    </location>
</feature>
<dbReference type="Gene3D" id="1.20.1330.10">
    <property type="entry name" value="f41 fragment of flagellin, N-terminal domain"/>
    <property type="match status" value="1"/>
</dbReference>